<dbReference type="EMBL" id="HG994593">
    <property type="protein sequence ID" value="CAF2841754.1"/>
    <property type="molecule type" value="Genomic_DNA"/>
</dbReference>
<feature type="active site" description="Charge relay system" evidence="9">
    <location>
        <position position="384"/>
    </location>
</feature>
<keyword evidence="6" id="KW-0325">Glycoprotein</keyword>
<name>A0A7R8H3B3_LEPSM</name>
<keyword evidence="5" id="KW-1015">Disulfide bond</keyword>
<dbReference type="CDD" id="cd00312">
    <property type="entry name" value="Esterase_lipase"/>
    <property type="match status" value="1"/>
</dbReference>
<dbReference type="GO" id="GO:0005886">
    <property type="term" value="C:plasma membrane"/>
    <property type="evidence" value="ECO:0007669"/>
    <property type="project" value="TreeGrafter"/>
</dbReference>
<sequence length="664" mass="75085">MESNSAILKGTRGEKSKREDNLPLYEMWIQVRKHNLGLSFERILVYLLTLSWSLGSIVQEDLVITTRKGKIRGVTLKSATNKEVDAWYGIPYAQPPVGNLRFRHPKDINAWDGIKETTKHPNSCIQVVDTFFPGFEGSEMWNTNTEQSEDCLYLSVHAPKPRPTKSAVLVWIYGGGFYSGTSTLELYDPRVLVSEENIIFVGIQYRVASLGFLFFDTEDVPGNAGLYDQMMALQWVKNNIEAFGGDPDKITIFGESAGGCSVALHLLSPLSRNLFSQAIMQSSSALVPWGVISKKESIRRGRRLAEEMRCPYGENNTNAMIECLLQKDATELVNQEWSGTVFGISEFPFVPIVDGKFMDKTPEKSLKEKDYKKTNILMGVNKDEGNFFIIVSDLNIYVNNAGREAITFEYTDWLNPNDPIKNREAIDRMVGDYQFTCPTADFARIYASTGNNVYMYYFTERSSTSPWPTWSGVLHGDEIAFVFGEPLNTSKNYDDSEIALSKRIMSYWANFAKTGNPNVLANGNYSNKIWPLHTPIKQEVLELNANYSRVFEGLRVRKCAFWKTYLPKLLSLTSNNTKSEVVTNPFADSTTRHSYLSWVIPYTGRCSYDPSWTHTDPCPRPRQNMKSEEFVKVCDGMKESATAGISSFDSPYSSPEELFEASMV</sequence>
<keyword evidence="13" id="KW-1185">Reference proteome</keyword>
<dbReference type="InterPro" id="IPR029058">
    <property type="entry name" value="AB_hydrolase_fold"/>
</dbReference>
<evidence type="ECO:0000256" key="4">
    <source>
        <dbReference type="ARBA" id="ARBA00022867"/>
    </source>
</evidence>
<dbReference type="GO" id="GO:0019695">
    <property type="term" value="P:choline metabolic process"/>
    <property type="evidence" value="ECO:0007669"/>
    <property type="project" value="TreeGrafter"/>
</dbReference>
<evidence type="ECO:0000256" key="9">
    <source>
        <dbReference type="PIRSR" id="PIRSR600997-1"/>
    </source>
</evidence>
<protein>
    <recommendedName>
        <fullName evidence="10">Carboxylic ester hydrolase</fullName>
        <ecNumber evidence="10">3.1.1.-</ecNumber>
    </recommendedName>
</protein>
<evidence type="ECO:0000256" key="7">
    <source>
        <dbReference type="ARBA" id="ARBA00037263"/>
    </source>
</evidence>
<evidence type="ECO:0000256" key="5">
    <source>
        <dbReference type="ARBA" id="ARBA00023157"/>
    </source>
</evidence>
<evidence type="ECO:0000256" key="2">
    <source>
        <dbReference type="ARBA" id="ARBA00022487"/>
    </source>
</evidence>
<keyword evidence="3 10" id="KW-0378">Hydrolase</keyword>
<keyword evidence="4" id="KW-0531">Neurotransmitter degradation</keyword>
<dbReference type="FunFam" id="3.40.50.1820:FF:000029">
    <property type="entry name" value="Acetylcholinesterase"/>
    <property type="match status" value="1"/>
</dbReference>
<evidence type="ECO:0000256" key="8">
    <source>
        <dbReference type="ARBA" id="ARBA00048484"/>
    </source>
</evidence>
<feature type="active site" description="Charge relay system" evidence="9">
    <location>
        <position position="475"/>
    </location>
</feature>
<comment type="catalytic activity">
    <reaction evidence="8">
        <text>acetylcholine + H2O = choline + acetate + H(+)</text>
        <dbReference type="Rhea" id="RHEA:17561"/>
        <dbReference type="ChEBI" id="CHEBI:15354"/>
        <dbReference type="ChEBI" id="CHEBI:15355"/>
        <dbReference type="ChEBI" id="CHEBI:15377"/>
        <dbReference type="ChEBI" id="CHEBI:15378"/>
        <dbReference type="ChEBI" id="CHEBI:30089"/>
        <dbReference type="EC" id="3.1.1.7"/>
    </reaction>
</comment>
<evidence type="ECO:0000256" key="3">
    <source>
        <dbReference type="ARBA" id="ARBA00022801"/>
    </source>
</evidence>
<evidence type="ECO:0000313" key="13">
    <source>
        <dbReference type="Proteomes" id="UP000675881"/>
    </source>
</evidence>
<dbReference type="PROSITE" id="PS00122">
    <property type="entry name" value="CARBOXYLESTERASE_B_1"/>
    <property type="match status" value="1"/>
</dbReference>
<evidence type="ECO:0000256" key="6">
    <source>
        <dbReference type="ARBA" id="ARBA00023180"/>
    </source>
</evidence>
<dbReference type="Proteomes" id="UP000675881">
    <property type="component" value="Chromosome 14"/>
</dbReference>
<keyword evidence="2" id="KW-0719">Serine esterase</keyword>
<comment type="similarity">
    <text evidence="1 10">Belongs to the type-B carboxylesterase/lipase family.</text>
</comment>
<feature type="active site" description="Acyl-ester intermediate" evidence="9">
    <location>
        <position position="256"/>
    </location>
</feature>
<dbReference type="SUPFAM" id="SSF53474">
    <property type="entry name" value="alpha/beta-Hydrolases"/>
    <property type="match status" value="1"/>
</dbReference>
<gene>
    <name evidence="12" type="ORF">LSAA_5373</name>
</gene>
<evidence type="ECO:0000256" key="1">
    <source>
        <dbReference type="ARBA" id="ARBA00005964"/>
    </source>
</evidence>
<dbReference type="GO" id="GO:0003990">
    <property type="term" value="F:acetylcholinesterase activity"/>
    <property type="evidence" value="ECO:0007669"/>
    <property type="project" value="UniProtKB-EC"/>
</dbReference>
<dbReference type="EC" id="3.1.1.-" evidence="10"/>
<comment type="function">
    <text evidence="7">Rapidly hydrolyzes choline released into the synapse.</text>
</comment>
<proteinExistence type="inferred from homology"/>
<dbReference type="AlphaFoldDB" id="A0A7R8H3B3"/>
<dbReference type="PRINTS" id="PR00878">
    <property type="entry name" value="CHOLNESTRASE"/>
</dbReference>
<dbReference type="PANTHER" id="PTHR43918">
    <property type="entry name" value="ACETYLCHOLINESTERASE"/>
    <property type="match status" value="1"/>
</dbReference>
<dbReference type="GO" id="GO:0006581">
    <property type="term" value="P:acetylcholine catabolic process"/>
    <property type="evidence" value="ECO:0007669"/>
    <property type="project" value="TreeGrafter"/>
</dbReference>
<accession>A0A7R8H3B3</accession>
<dbReference type="Gene3D" id="3.40.50.1820">
    <property type="entry name" value="alpha/beta hydrolase"/>
    <property type="match status" value="1"/>
</dbReference>
<feature type="domain" description="Carboxylesterase type B" evidence="11">
    <location>
        <begin position="61"/>
        <end position="562"/>
    </location>
</feature>
<dbReference type="InterPro" id="IPR002018">
    <property type="entry name" value="CarbesteraseB"/>
</dbReference>
<evidence type="ECO:0000313" key="12">
    <source>
        <dbReference type="EMBL" id="CAF2841754.1"/>
    </source>
</evidence>
<evidence type="ECO:0000256" key="10">
    <source>
        <dbReference type="RuleBase" id="RU361235"/>
    </source>
</evidence>
<dbReference type="GO" id="GO:0005615">
    <property type="term" value="C:extracellular space"/>
    <property type="evidence" value="ECO:0007669"/>
    <property type="project" value="TreeGrafter"/>
</dbReference>
<dbReference type="PANTHER" id="PTHR43918:SF12">
    <property type="entry name" value="ACETYLCHOLINESTERASE 1"/>
    <property type="match status" value="1"/>
</dbReference>
<dbReference type="InterPro" id="IPR000997">
    <property type="entry name" value="Cholinesterase"/>
</dbReference>
<dbReference type="InterPro" id="IPR050654">
    <property type="entry name" value="AChE-related_enzymes"/>
</dbReference>
<dbReference type="Pfam" id="PF00135">
    <property type="entry name" value="COesterase"/>
    <property type="match status" value="1"/>
</dbReference>
<reference evidence="12" key="1">
    <citation type="submission" date="2021-02" db="EMBL/GenBank/DDBJ databases">
        <authorList>
            <person name="Bekaert M."/>
        </authorList>
    </citation>
    <scope>NUCLEOTIDE SEQUENCE</scope>
    <source>
        <strain evidence="12">IoA-00</strain>
    </source>
</reference>
<dbReference type="InterPro" id="IPR019826">
    <property type="entry name" value="Carboxylesterase_B_AS"/>
</dbReference>
<dbReference type="OrthoDB" id="9000293at2759"/>
<evidence type="ECO:0000259" key="11">
    <source>
        <dbReference type="Pfam" id="PF00135"/>
    </source>
</evidence>
<organism evidence="12 13">
    <name type="scientific">Lepeophtheirus salmonis</name>
    <name type="common">Salmon louse</name>
    <name type="synonym">Caligus salmonis</name>
    <dbReference type="NCBI Taxonomy" id="72036"/>
    <lineage>
        <taxon>Eukaryota</taxon>
        <taxon>Metazoa</taxon>
        <taxon>Ecdysozoa</taxon>
        <taxon>Arthropoda</taxon>
        <taxon>Crustacea</taxon>
        <taxon>Multicrustacea</taxon>
        <taxon>Hexanauplia</taxon>
        <taxon>Copepoda</taxon>
        <taxon>Siphonostomatoida</taxon>
        <taxon>Caligidae</taxon>
        <taxon>Lepeophtheirus</taxon>
    </lineage>
</organism>